<keyword evidence="7" id="KW-0805">Transcription regulation</keyword>
<keyword evidence="4" id="KW-0479">Metal-binding</keyword>
<dbReference type="InterPro" id="IPR003482">
    <property type="entry name" value="Whib"/>
</dbReference>
<dbReference type="GO" id="GO:0047134">
    <property type="term" value="F:protein-disulfide reductase [NAD(P)H] activity"/>
    <property type="evidence" value="ECO:0007669"/>
    <property type="project" value="TreeGrafter"/>
</dbReference>
<dbReference type="HAMAP" id="MF_01479">
    <property type="entry name" value="WhiB"/>
    <property type="match status" value="1"/>
</dbReference>
<reference evidence="13" key="1">
    <citation type="submission" date="2020-04" db="EMBL/GenBank/DDBJ databases">
        <authorList>
            <person name="Chiriac C."/>
            <person name="Salcher M."/>
            <person name="Ghai R."/>
            <person name="Kavagutti S V."/>
        </authorList>
    </citation>
    <scope>NUCLEOTIDE SEQUENCE</scope>
</reference>
<evidence type="ECO:0000256" key="10">
    <source>
        <dbReference type="ARBA" id="ARBA00023163"/>
    </source>
</evidence>
<dbReference type="InterPro" id="IPR034768">
    <property type="entry name" value="4FE4S_WBL"/>
</dbReference>
<keyword evidence="5" id="KW-0408">Iron</keyword>
<evidence type="ECO:0000256" key="4">
    <source>
        <dbReference type="ARBA" id="ARBA00022723"/>
    </source>
</evidence>
<evidence type="ECO:0000259" key="12">
    <source>
        <dbReference type="PROSITE" id="PS51674"/>
    </source>
</evidence>
<dbReference type="GO" id="GO:0046872">
    <property type="term" value="F:metal ion binding"/>
    <property type="evidence" value="ECO:0007669"/>
    <property type="project" value="UniProtKB-KW"/>
</dbReference>
<dbReference type="EMBL" id="LR796226">
    <property type="protein sequence ID" value="CAB4128616.1"/>
    <property type="molecule type" value="Genomic_DNA"/>
</dbReference>
<evidence type="ECO:0000256" key="1">
    <source>
        <dbReference type="ARBA" id="ARBA00001966"/>
    </source>
</evidence>
<dbReference type="GO" id="GO:0003677">
    <property type="term" value="F:DNA binding"/>
    <property type="evidence" value="ECO:0007669"/>
    <property type="project" value="UniProtKB-KW"/>
</dbReference>
<keyword evidence="8" id="KW-0238">DNA-binding</keyword>
<keyword evidence="3" id="KW-0004">4Fe-4S</keyword>
<comment type="cofactor">
    <cofactor evidence="1">
        <name>[4Fe-4S] cluster</name>
        <dbReference type="ChEBI" id="CHEBI:49883"/>
    </cofactor>
</comment>
<keyword evidence="10" id="KW-0804">Transcription</keyword>
<gene>
    <name evidence="13" type="ORF">UFOVP111_49</name>
</gene>
<feature type="domain" description="4Fe-4S Wbl-type" evidence="12">
    <location>
        <begin position="13"/>
        <end position="82"/>
    </location>
</feature>
<evidence type="ECO:0000256" key="8">
    <source>
        <dbReference type="ARBA" id="ARBA00023125"/>
    </source>
</evidence>
<name>A0A6J5L5U0_9CAUD</name>
<sequence>MLFEYQHWTEDARCRNIEDPDIFFPPRDKELYKSIAAEAKTYCLGANGKDPCPVRAQCLWDAVKDNEQHGIWGGMSHRERNALVRKWSRNFKQQMTLEEYIFQLDKKDHKNGNNKIPSSETSRRLEEVS</sequence>
<comment type="similarity">
    <text evidence="2">Belongs to the WhiB family.</text>
</comment>
<evidence type="ECO:0000256" key="9">
    <source>
        <dbReference type="ARBA" id="ARBA00023157"/>
    </source>
</evidence>
<evidence type="ECO:0000256" key="6">
    <source>
        <dbReference type="ARBA" id="ARBA00023014"/>
    </source>
</evidence>
<accession>A0A6J5L5U0</accession>
<organism evidence="13">
    <name type="scientific">uncultured Caudovirales phage</name>
    <dbReference type="NCBI Taxonomy" id="2100421"/>
    <lineage>
        <taxon>Viruses</taxon>
        <taxon>Duplodnaviria</taxon>
        <taxon>Heunggongvirae</taxon>
        <taxon>Uroviricota</taxon>
        <taxon>Caudoviricetes</taxon>
        <taxon>Peduoviridae</taxon>
        <taxon>Maltschvirus</taxon>
        <taxon>Maltschvirus maltsch</taxon>
    </lineage>
</organism>
<dbReference type="Pfam" id="PF02467">
    <property type="entry name" value="Whib"/>
    <property type="match status" value="1"/>
</dbReference>
<keyword evidence="9" id="KW-1015">Disulfide bond</keyword>
<protein>
    <submittedName>
        <fullName evidence="13">Transcription factor WhiB</fullName>
    </submittedName>
</protein>
<evidence type="ECO:0000313" key="13">
    <source>
        <dbReference type="EMBL" id="CAB4128616.1"/>
    </source>
</evidence>
<evidence type="ECO:0000256" key="7">
    <source>
        <dbReference type="ARBA" id="ARBA00023015"/>
    </source>
</evidence>
<dbReference type="PANTHER" id="PTHR38839">
    <property type="entry name" value="TRANSCRIPTIONAL REGULATOR WHID-RELATED"/>
    <property type="match status" value="1"/>
</dbReference>
<dbReference type="PROSITE" id="PS51674">
    <property type="entry name" value="4FE4S_WBL"/>
    <property type="match status" value="1"/>
</dbReference>
<evidence type="ECO:0000256" key="3">
    <source>
        <dbReference type="ARBA" id="ARBA00022485"/>
    </source>
</evidence>
<dbReference type="GO" id="GO:0051539">
    <property type="term" value="F:4 iron, 4 sulfur cluster binding"/>
    <property type="evidence" value="ECO:0007669"/>
    <property type="project" value="UniProtKB-KW"/>
</dbReference>
<proteinExistence type="inferred from homology"/>
<keyword evidence="6" id="KW-0411">Iron-sulfur</keyword>
<dbReference type="GO" id="GO:0045892">
    <property type="term" value="P:negative regulation of DNA-templated transcription"/>
    <property type="evidence" value="ECO:0007669"/>
    <property type="project" value="TreeGrafter"/>
</dbReference>
<evidence type="ECO:0000256" key="5">
    <source>
        <dbReference type="ARBA" id="ARBA00023004"/>
    </source>
</evidence>
<evidence type="ECO:0000256" key="2">
    <source>
        <dbReference type="ARBA" id="ARBA00006597"/>
    </source>
</evidence>
<feature type="region of interest" description="Disordered" evidence="11">
    <location>
        <begin position="108"/>
        <end position="129"/>
    </location>
</feature>
<evidence type="ECO:0000256" key="11">
    <source>
        <dbReference type="SAM" id="MobiDB-lite"/>
    </source>
</evidence>